<protein>
    <submittedName>
        <fullName evidence="2">Type I toxin-antitoxin system SymE family toxin</fullName>
    </submittedName>
</protein>
<name>A0ABS8NPS2_9XANT</name>
<dbReference type="InterPro" id="IPR014944">
    <property type="entry name" value="Toxin_SymE-like"/>
</dbReference>
<evidence type="ECO:0000313" key="2">
    <source>
        <dbReference type="EMBL" id="MCD0265049.1"/>
    </source>
</evidence>
<reference evidence="2" key="1">
    <citation type="submission" date="2021-02" db="EMBL/GenBank/DDBJ databases">
        <title>Copper resistance gene diversity in local Xanthomonas species at agrochemical polluted sites in Trinidad, Trinidad and Tobago.</title>
        <authorList>
            <person name="Ramnarine S.D.B.J."/>
            <person name="Ramsubhag A."/>
            <person name="Jayaraman J."/>
        </authorList>
    </citation>
    <scope>NUCLEOTIDE SEQUENCE</scope>
    <source>
        <strain evidence="2">CaNP6A</strain>
    </source>
</reference>
<gene>
    <name evidence="2" type="ORF">JWH11_01060</name>
</gene>
<keyword evidence="3" id="KW-1185">Reference proteome</keyword>
<organism evidence="2 3">
    <name type="scientific">Xanthomonas melonis</name>
    <dbReference type="NCBI Taxonomy" id="56456"/>
    <lineage>
        <taxon>Bacteria</taxon>
        <taxon>Pseudomonadati</taxon>
        <taxon>Pseudomonadota</taxon>
        <taxon>Gammaproteobacteria</taxon>
        <taxon>Lysobacterales</taxon>
        <taxon>Lysobacteraceae</taxon>
        <taxon>Xanthomonas</taxon>
    </lineage>
</organism>
<dbReference type="Pfam" id="PF08845">
    <property type="entry name" value="SymE_toxin"/>
    <property type="match status" value="1"/>
</dbReference>
<feature type="domain" description="Toxin SymE-like" evidence="1">
    <location>
        <begin position="29"/>
        <end position="78"/>
    </location>
</feature>
<accession>A0ABS8NPS2</accession>
<sequence length="82" mass="9321">MLTPEYIAALDAAELARAQRPPRRVHATKQCTVGYGYYPESQQRVPALRLRGRWLEQLGFAIGSKLRVTVRDRELVINVIGE</sequence>
<evidence type="ECO:0000259" key="1">
    <source>
        <dbReference type="Pfam" id="PF08845"/>
    </source>
</evidence>
<proteinExistence type="predicted"/>
<comment type="caution">
    <text evidence="2">The sequence shown here is derived from an EMBL/GenBank/DDBJ whole genome shotgun (WGS) entry which is preliminary data.</text>
</comment>
<dbReference type="Proteomes" id="UP001430396">
    <property type="component" value="Unassembled WGS sequence"/>
</dbReference>
<dbReference type="EMBL" id="JAFFQI010000160">
    <property type="protein sequence ID" value="MCD0265049.1"/>
    <property type="molecule type" value="Genomic_DNA"/>
</dbReference>
<evidence type="ECO:0000313" key="3">
    <source>
        <dbReference type="Proteomes" id="UP001430396"/>
    </source>
</evidence>